<name>A0ABR1BJE4_POLSC</name>
<dbReference type="EMBL" id="JAWJWF010000001">
    <property type="protein sequence ID" value="KAK6641918.1"/>
    <property type="molecule type" value="Genomic_DNA"/>
</dbReference>
<gene>
    <name evidence="2" type="ORF">RUM44_013638</name>
</gene>
<organism evidence="2 3">
    <name type="scientific">Polyplax serrata</name>
    <name type="common">Common mouse louse</name>
    <dbReference type="NCBI Taxonomy" id="468196"/>
    <lineage>
        <taxon>Eukaryota</taxon>
        <taxon>Metazoa</taxon>
        <taxon>Ecdysozoa</taxon>
        <taxon>Arthropoda</taxon>
        <taxon>Hexapoda</taxon>
        <taxon>Insecta</taxon>
        <taxon>Pterygota</taxon>
        <taxon>Neoptera</taxon>
        <taxon>Paraneoptera</taxon>
        <taxon>Psocodea</taxon>
        <taxon>Troctomorpha</taxon>
        <taxon>Phthiraptera</taxon>
        <taxon>Anoplura</taxon>
        <taxon>Polyplacidae</taxon>
        <taxon>Polyplax</taxon>
    </lineage>
</organism>
<reference evidence="2 3" key="1">
    <citation type="submission" date="2023-09" db="EMBL/GenBank/DDBJ databases">
        <title>Genomes of two closely related lineages of the louse Polyplax serrata with different host specificities.</title>
        <authorList>
            <person name="Martinu J."/>
            <person name="Tarabai H."/>
            <person name="Stefka J."/>
            <person name="Hypsa V."/>
        </authorList>
    </citation>
    <scope>NUCLEOTIDE SEQUENCE [LARGE SCALE GENOMIC DNA]</scope>
    <source>
        <strain evidence="2">98ZLc_SE</strain>
    </source>
</reference>
<dbReference type="Proteomes" id="UP001359485">
    <property type="component" value="Unassembled WGS sequence"/>
</dbReference>
<evidence type="ECO:0000313" key="2">
    <source>
        <dbReference type="EMBL" id="KAK6641918.1"/>
    </source>
</evidence>
<feature type="region of interest" description="Disordered" evidence="1">
    <location>
        <begin position="35"/>
        <end position="70"/>
    </location>
</feature>
<sequence>MSDPRRIQAGGDAKGIGDPPLELMLNIVTKLDDKKGVTGSAQKGEESRKRVRRNGEILSMQNSNVSQRGN</sequence>
<protein>
    <submittedName>
        <fullName evidence="2">Uncharacterized protein</fullName>
    </submittedName>
</protein>
<feature type="compositionally biased region" description="Polar residues" evidence="1">
    <location>
        <begin position="59"/>
        <end position="70"/>
    </location>
</feature>
<comment type="caution">
    <text evidence="2">The sequence shown here is derived from an EMBL/GenBank/DDBJ whole genome shotgun (WGS) entry which is preliminary data.</text>
</comment>
<accession>A0ABR1BJE4</accession>
<keyword evidence="3" id="KW-1185">Reference proteome</keyword>
<evidence type="ECO:0000313" key="3">
    <source>
        <dbReference type="Proteomes" id="UP001359485"/>
    </source>
</evidence>
<evidence type="ECO:0000256" key="1">
    <source>
        <dbReference type="SAM" id="MobiDB-lite"/>
    </source>
</evidence>
<proteinExistence type="predicted"/>